<name>A0A4P9WRL1_9FUNG</name>
<evidence type="ECO:0000313" key="5">
    <source>
        <dbReference type="Proteomes" id="UP000274922"/>
    </source>
</evidence>
<dbReference type="Gene3D" id="2.40.70.10">
    <property type="entry name" value="Acid Proteases"/>
    <property type="match status" value="1"/>
</dbReference>
<dbReference type="AlphaFoldDB" id="A0A4P9WRL1"/>
<proteinExistence type="predicted"/>
<dbReference type="OrthoDB" id="2155711at2759"/>
<dbReference type="InterPro" id="IPR021109">
    <property type="entry name" value="Peptidase_aspartic_dom_sf"/>
</dbReference>
<reference evidence="1" key="3">
    <citation type="submission" date="2018-08" db="EMBL/GenBank/DDBJ databases">
        <title>Leveraging single-cell genomics to expand the Fungal Tree of Life.</title>
        <authorList>
            <consortium name="DOE Joint Genome Institute"/>
            <person name="Ahrendt S.R."/>
            <person name="Quandt C.A."/>
            <person name="Ciobanu D."/>
            <person name="Clum A."/>
            <person name="Salamov A."/>
            <person name="Andreopoulos B."/>
            <person name="Cheng J.-F."/>
            <person name="Woyke T."/>
            <person name="Pelin A."/>
            <person name="Henrissat B."/>
            <person name="Reynolds N."/>
            <person name="Benny G.L."/>
            <person name="Smith M.E."/>
            <person name="James T.Y."/>
            <person name="Grigoriev I.V."/>
        </authorList>
    </citation>
    <scope>NUCLEOTIDE SEQUENCE</scope>
    <source>
        <strain evidence="1">ATCC 52028</strain>
    </source>
</reference>
<dbReference type="SUPFAM" id="SSF50630">
    <property type="entry name" value="Acid proteases"/>
    <property type="match status" value="1"/>
</dbReference>
<sequence length="53" mass="5965">THTTIVPLQYGGHTENITARVLPSPPFDMVLGRSWLKRHNPNIDWVTGVITLN</sequence>
<evidence type="ECO:0000313" key="4">
    <source>
        <dbReference type="Proteomes" id="UP000268535"/>
    </source>
</evidence>
<evidence type="ECO:0000313" key="2">
    <source>
        <dbReference type="EMBL" id="RKO95825.1"/>
    </source>
</evidence>
<dbReference type="EMBL" id="ML010842">
    <property type="protein sequence ID" value="RKO95825.1"/>
    <property type="molecule type" value="Genomic_DNA"/>
</dbReference>
<protein>
    <submittedName>
        <fullName evidence="1">Uncharacterized protein</fullName>
    </submittedName>
</protein>
<evidence type="ECO:0000313" key="3">
    <source>
        <dbReference type="EMBL" id="RKO98196.1"/>
    </source>
</evidence>
<dbReference type="Proteomes" id="UP000268535">
    <property type="component" value="Unassembled WGS sequence"/>
</dbReference>
<accession>A0A4P9WRL1</accession>
<keyword evidence="5" id="KW-1185">Reference proteome</keyword>
<evidence type="ECO:0000313" key="1">
    <source>
        <dbReference type="EMBL" id="RKO95025.1"/>
    </source>
</evidence>
<feature type="non-terminal residue" evidence="1">
    <location>
        <position position="1"/>
    </location>
</feature>
<reference evidence="3" key="2">
    <citation type="submission" date="2018-04" db="EMBL/GenBank/DDBJ databases">
        <title>Leveraging single-cell genomics to expand the Fungal Tree of Life.</title>
        <authorList>
            <consortium name="DOE Joint Genome Institute"/>
            <person name="Ahrendt S.R."/>
            <person name="Quandt C.A."/>
            <person name="Ciobanu D."/>
            <person name="Clum A."/>
            <person name="Salamov A."/>
            <person name="Andreopoulos B."/>
            <person name="Cheng J.-F."/>
            <person name="Woyke T."/>
            <person name="Pelin A."/>
            <person name="Henrissat B."/>
            <person name="Benny G.L."/>
            <person name="Smith M.E."/>
            <person name="James T.Y."/>
            <person name="Grigoriev I.V."/>
        </authorList>
    </citation>
    <scope>NUCLEOTIDE SEQUENCE</scope>
    <source>
        <strain evidence="3">ATCC 52028</strain>
    </source>
</reference>
<dbReference type="EMBL" id="ML013501">
    <property type="protein sequence ID" value="RKO95025.1"/>
    <property type="molecule type" value="Genomic_DNA"/>
</dbReference>
<dbReference type="STRING" id="1555241.A0A4P9WRL1"/>
<feature type="non-terminal residue" evidence="1">
    <location>
        <position position="53"/>
    </location>
</feature>
<gene>
    <name evidence="2" type="ORF">CAUPRSCDRAFT_2928</name>
    <name evidence="1" type="ORF">CAUPRSCDRAFT_5100</name>
    <name evidence="3" type="ORF">CXG81DRAFT_1736</name>
</gene>
<dbReference type="Proteomes" id="UP000274922">
    <property type="component" value="Unassembled WGS sequence"/>
</dbReference>
<organism evidence="1 4">
    <name type="scientific">Caulochytrium protostelioides</name>
    <dbReference type="NCBI Taxonomy" id="1555241"/>
    <lineage>
        <taxon>Eukaryota</taxon>
        <taxon>Fungi</taxon>
        <taxon>Fungi incertae sedis</taxon>
        <taxon>Chytridiomycota</taxon>
        <taxon>Chytridiomycota incertae sedis</taxon>
        <taxon>Chytridiomycetes</taxon>
        <taxon>Caulochytriales</taxon>
        <taxon>Caulochytriaceae</taxon>
        <taxon>Caulochytrium</taxon>
    </lineage>
</organism>
<dbReference type="EMBL" id="ML014654">
    <property type="protein sequence ID" value="RKO98196.1"/>
    <property type="molecule type" value="Genomic_DNA"/>
</dbReference>
<reference evidence="4 5" key="1">
    <citation type="journal article" date="2018" name="Nat. Microbiol.">
        <title>Leveraging single-cell genomics to expand the fungal tree of life.</title>
        <authorList>
            <person name="Ahrendt S.R."/>
            <person name="Quandt C.A."/>
            <person name="Ciobanu D."/>
            <person name="Clum A."/>
            <person name="Salamov A."/>
            <person name="Andreopoulos B."/>
            <person name="Cheng J.F."/>
            <person name="Woyke T."/>
            <person name="Pelin A."/>
            <person name="Henrissat B."/>
            <person name="Reynolds N.K."/>
            <person name="Benny G.L."/>
            <person name="Smith M.E."/>
            <person name="James T.Y."/>
            <person name="Grigoriev I.V."/>
        </authorList>
    </citation>
    <scope>NUCLEOTIDE SEQUENCE [LARGE SCALE GENOMIC DNA]</scope>
    <source>
        <strain evidence="4 5">ATCC 52028</strain>
    </source>
</reference>